<evidence type="ECO:0000256" key="9">
    <source>
        <dbReference type="ARBA" id="ARBA00022989"/>
    </source>
</evidence>
<evidence type="ECO:0000256" key="11">
    <source>
        <dbReference type="ARBA" id="ARBA00023136"/>
    </source>
</evidence>
<evidence type="ECO:0000256" key="6">
    <source>
        <dbReference type="ARBA" id="ARBA00022692"/>
    </source>
</evidence>
<protein>
    <recommendedName>
        <fullName evidence="13">Cytochrome b561 bacterial/Ni-hydrogenase domain-containing protein</fullName>
    </recommendedName>
</protein>
<keyword evidence="4" id="KW-1003">Cell membrane</keyword>
<dbReference type="GO" id="GO:0005506">
    <property type="term" value="F:iron ion binding"/>
    <property type="evidence" value="ECO:0007669"/>
    <property type="project" value="InterPro"/>
</dbReference>
<dbReference type="InterPro" id="IPR011577">
    <property type="entry name" value="Cyt_b561_bac/Ni-Hgenase"/>
</dbReference>
<dbReference type="GO" id="GO:0022904">
    <property type="term" value="P:respiratory electron transport chain"/>
    <property type="evidence" value="ECO:0007669"/>
    <property type="project" value="InterPro"/>
</dbReference>
<dbReference type="PANTHER" id="PTHR30485:SF1">
    <property type="entry name" value="CYTOCHROME YDHU-RELATED"/>
    <property type="match status" value="1"/>
</dbReference>
<evidence type="ECO:0000313" key="14">
    <source>
        <dbReference type="EMBL" id="CAA2099936.1"/>
    </source>
</evidence>
<keyword evidence="9 12" id="KW-1133">Transmembrane helix</keyword>
<sequence length="246" mass="26906">MSSPASPELVPVELGAGPKNGSTVFRHPAWLRVTHWVNAAAFLVLLVSGIAILLALPRLFCGETGANDAPAWIELPLPVNLEQTGWGRNLHFLAAWILVINGLAYLLLVLASGHLRRSLVPDRDQLSARHLAREIGDHLRLEKARGKEALRYNALQKFAYLGVVLILFPLMVLSGLTMSPGFTTAFPELFTLFGGRQSARTIHFLVAGLLVLFLLVHVLQVFVGGAGNLLRSMVTGRFTIPPEKER</sequence>
<evidence type="ECO:0000256" key="4">
    <source>
        <dbReference type="ARBA" id="ARBA00022475"/>
    </source>
</evidence>
<feature type="transmembrane region" description="Helical" evidence="12">
    <location>
        <begin position="90"/>
        <end position="111"/>
    </location>
</feature>
<dbReference type="Pfam" id="PF01292">
    <property type="entry name" value="Ni_hydr_CYTB"/>
    <property type="match status" value="1"/>
</dbReference>
<proteinExistence type="inferred from homology"/>
<keyword evidence="6 12" id="KW-0812">Transmembrane</keyword>
<keyword evidence="10" id="KW-0408">Iron</keyword>
<dbReference type="EMBL" id="LR743504">
    <property type="protein sequence ID" value="CAA2099936.1"/>
    <property type="molecule type" value="Genomic_DNA"/>
</dbReference>
<keyword evidence="7" id="KW-0479">Metal-binding</keyword>
<dbReference type="AlphaFoldDB" id="A0A679IV49"/>
<dbReference type="GO" id="GO:0020037">
    <property type="term" value="F:heme binding"/>
    <property type="evidence" value="ECO:0007669"/>
    <property type="project" value="TreeGrafter"/>
</dbReference>
<organism evidence="14">
    <name type="scientific">Methylobacterium bullatum</name>
    <dbReference type="NCBI Taxonomy" id="570505"/>
    <lineage>
        <taxon>Bacteria</taxon>
        <taxon>Pseudomonadati</taxon>
        <taxon>Pseudomonadota</taxon>
        <taxon>Alphaproteobacteria</taxon>
        <taxon>Hyphomicrobiales</taxon>
        <taxon>Methylobacteriaceae</taxon>
        <taxon>Methylobacterium</taxon>
    </lineage>
</organism>
<comment type="subcellular location">
    <subcellularLocation>
        <location evidence="1">Cell membrane</location>
        <topology evidence="1">Multi-pass membrane protein</topology>
    </subcellularLocation>
</comment>
<evidence type="ECO:0000259" key="13">
    <source>
        <dbReference type="Pfam" id="PF01292"/>
    </source>
</evidence>
<keyword evidence="8" id="KW-0249">Electron transport</keyword>
<keyword evidence="5" id="KW-0349">Heme</keyword>
<dbReference type="PRINTS" id="PR00161">
    <property type="entry name" value="NIHGNASECYTB"/>
</dbReference>
<dbReference type="SUPFAM" id="SSF81342">
    <property type="entry name" value="Transmembrane di-heme cytochromes"/>
    <property type="match status" value="1"/>
</dbReference>
<evidence type="ECO:0000256" key="8">
    <source>
        <dbReference type="ARBA" id="ARBA00022982"/>
    </source>
</evidence>
<feature type="domain" description="Cytochrome b561 bacterial/Ni-hydrogenase" evidence="13">
    <location>
        <begin position="26"/>
        <end position="236"/>
    </location>
</feature>
<name>A0A679IV49_9HYPH</name>
<evidence type="ECO:0000256" key="10">
    <source>
        <dbReference type="ARBA" id="ARBA00023004"/>
    </source>
</evidence>
<evidence type="ECO:0000256" key="2">
    <source>
        <dbReference type="ARBA" id="ARBA00008622"/>
    </source>
</evidence>
<evidence type="ECO:0000256" key="3">
    <source>
        <dbReference type="ARBA" id="ARBA00022448"/>
    </source>
</evidence>
<dbReference type="PANTHER" id="PTHR30485">
    <property type="entry name" value="NI/FE-HYDROGENASE 1 B-TYPE CYTOCHROME SUBUNIT"/>
    <property type="match status" value="1"/>
</dbReference>
<feature type="transmembrane region" description="Helical" evidence="12">
    <location>
        <begin position="202"/>
        <end position="223"/>
    </location>
</feature>
<gene>
    <name evidence="14" type="ORF">MBUL_00413</name>
</gene>
<dbReference type="InterPro" id="IPR016174">
    <property type="entry name" value="Di-haem_cyt_TM"/>
</dbReference>
<dbReference type="InterPro" id="IPR000516">
    <property type="entry name" value="Ni-dep_Hydgase_cyt-B"/>
</dbReference>
<dbReference type="Gene3D" id="1.20.950.20">
    <property type="entry name" value="Transmembrane di-heme cytochromes, Chain C"/>
    <property type="match status" value="1"/>
</dbReference>
<evidence type="ECO:0000256" key="7">
    <source>
        <dbReference type="ARBA" id="ARBA00022723"/>
    </source>
</evidence>
<keyword evidence="3" id="KW-0813">Transport</keyword>
<accession>A0A679IV49</accession>
<dbReference type="InterPro" id="IPR051542">
    <property type="entry name" value="Hydrogenase_cytochrome"/>
</dbReference>
<keyword evidence="11 12" id="KW-0472">Membrane</keyword>
<evidence type="ECO:0000256" key="5">
    <source>
        <dbReference type="ARBA" id="ARBA00022617"/>
    </source>
</evidence>
<feature type="transmembrane region" description="Helical" evidence="12">
    <location>
        <begin position="158"/>
        <end position="182"/>
    </location>
</feature>
<feature type="transmembrane region" description="Helical" evidence="12">
    <location>
        <begin position="36"/>
        <end position="56"/>
    </location>
</feature>
<evidence type="ECO:0000256" key="1">
    <source>
        <dbReference type="ARBA" id="ARBA00004651"/>
    </source>
</evidence>
<comment type="similarity">
    <text evidence="2">Belongs to the HupC/HyaC/HydC family.</text>
</comment>
<dbReference type="GO" id="GO:0009055">
    <property type="term" value="F:electron transfer activity"/>
    <property type="evidence" value="ECO:0007669"/>
    <property type="project" value="InterPro"/>
</dbReference>
<dbReference type="GO" id="GO:0005886">
    <property type="term" value="C:plasma membrane"/>
    <property type="evidence" value="ECO:0007669"/>
    <property type="project" value="UniProtKB-SubCell"/>
</dbReference>
<reference evidence="14" key="1">
    <citation type="submission" date="2019-12" db="EMBL/GenBank/DDBJ databases">
        <authorList>
            <person name="Cremers G."/>
        </authorList>
    </citation>
    <scope>NUCLEOTIDE SEQUENCE</scope>
    <source>
        <strain evidence="14">Mbul1</strain>
    </source>
</reference>
<evidence type="ECO:0000256" key="12">
    <source>
        <dbReference type="SAM" id="Phobius"/>
    </source>
</evidence>